<accession>A0ACB0E076</accession>
<organism evidence="1 2">
    <name type="scientific">Rangifer tarandus platyrhynchus</name>
    <name type="common">Svalbard reindeer</name>
    <dbReference type="NCBI Taxonomy" id="3082113"/>
    <lineage>
        <taxon>Eukaryota</taxon>
        <taxon>Metazoa</taxon>
        <taxon>Chordata</taxon>
        <taxon>Craniata</taxon>
        <taxon>Vertebrata</taxon>
        <taxon>Euteleostomi</taxon>
        <taxon>Mammalia</taxon>
        <taxon>Eutheria</taxon>
        <taxon>Laurasiatheria</taxon>
        <taxon>Artiodactyla</taxon>
        <taxon>Ruminantia</taxon>
        <taxon>Pecora</taxon>
        <taxon>Cervidae</taxon>
        <taxon>Odocoileinae</taxon>
        <taxon>Rangifer</taxon>
    </lineage>
</organism>
<sequence>MWEANPDVGFRVSKKDPLGRELQGIRAKGRAPELQKMFVMTVLGIQDFFSDATHKQEERDNAAFLGLAWWAPHRT</sequence>
<name>A0ACB0E076_RANTA</name>
<reference evidence="1" key="1">
    <citation type="submission" date="2023-05" db="EMBL/GenBank/DDBJ databases">
        <authorList>
            <consortium name="ELIXIR-Norway"/>
        </authorList>
    </citation>
    <scope>NUCLEOTIDE SEQUENCE</scope>
</reference>
<gene>
    <name evidence="1" type="ORF">MRATA1EN3_LOCUS5163</name>
</gene>
<evidence type="ECO:0000313" key="2">
    <source>
        <dbReference type="Proteomes" id="UP001162501"/>
    </source>
</evidence>
<evidence type="ECO:0000313" key="1">
    <source>
        <dbReference type="EMBL" id="CAI9693950.1"/>
    </source>
</evidence>
<dbReference type="Proteomes" id="UP001162501">
    <property type="component" value="Chromosome 13"/>
</dbReference>
<protein>
    <submittedName>
        <fullName evidence="1">Uncharacterized protein</fullName>
    </submittedName>
</protein>
<dbReference type="EMBL" id="OX596097">
    <property type="protein sequence ID" value="CAI9693950.1"/>
    <property type="molecule type" value="Genomic_DNA"/>
</dbReference>
<proteinExistence type="predicted"/>